<dbReference type="GO" id="GO:0016884">
    <property type="term" value="F:carbon-nitrogen ligase activity, with glutamine as amido-N-donor"/>
    <property type="evidence" value="ECO:0007669"/>
    <property type="project" value="InterPro"/>
</dbReference>
<dbReference type="InterPro" id="IPR003789">
    <property type="entry name" value="Asn/Gln_tRNA_amidoTrase-B-like"/>
</dbReference>
<gene>
    <name evidence="1" type="ORF">EV679_1889</name>
</gene>
<proteinExistence type="predicted"/>
<name>A0A4Q7MU28_9BURK</name>
<dbReference type="PANTHER" id="PTHR28055:SF1">
    <property type="entry name" value="ALTERED INHERITANCE OF MITOCHONDRIA PROTEIN 41, MITOCHONDRIAL"/>
    <property type="match status" value="1"/>
</dbReference>
<evidence type="ECO:0000313" key="1">
    <source>
        <dbReference type="EMBL" id="RZS70482.1"/>
    </source>
</evidence>
<dbReference type="Pfam" id="PF09424">
    <property type="entry name" value="YqeY"/>
    <property type="match status" value="1"/>
</dbReference>
<dbReference type="Gene3D" id="1.10.10.410">
    <property type="match status" value="1"/>
</dbReference>
<evidence type="ECO:0008006" key="3">
    <source>
        <dbReference type="Google" id="ProtNLM"/>
    </source>
</evidence>
<dbReference type="EMBL" id="SGWZ01000002">
    <property type="protein sequence ID" value="RZS70482.1"/>
    <property type="molecule type" value="Genomic_DNA"/>
</dbReference>
<reference evidence="1 2" key="1">
    <citation type="submission" date="2019-02" db="EMBL/GenBank/DDBJ databases">
        <title>Genomic Encyclopedia of Type Strains, Phase IV (KMG-IV): sequencing the most valuable type-strain genomes for metagenomic binning, comparative biology and taxonomic classification.</title>
        <authorList>
            <person name="Goeker M."/>
        </authorList>
    </citation>
    <scope>NUCLEOTIDE SEQUENCE [LARGE SCALE GENOMIC DNA]</scope>
    <source>
        <strain evidence="1 2">DSM 16618</strain>
    </source>
</reference>
<dbReference type="InterPro" id="IPR023168">
    <property type="entry name" value="GatB_Yqey_C_2"/>
</dbReference>
<dbReference type="AlphaFoldDB" id="A0A4Q7MU28"/>
<accession>A0A4Q7MU28</accession>
<dbReference type="SUPFAM" id="SSF89095">
    <property type="entry name" value="GatB/YqeY motif"/>
    <property type="match status" value="1"/>
</dbReference>
<comment type="caution">
    <text evidence="1">The sequence shown here is derived from an EMBL/GenBank/DDBJ whole genome shotgun (WGS) entry which is preliminary data.</text>
</comment>
<dbReference type="InterPro" id="IPR042184">
    <property type="entry name" value="YqeY/Aim41_N"/>
</dbReference>
<protein>
    <recommendedName>
        <fullName evidence="3">Glutamyl-tRNA amidotransferase</fullName>
    </recommendedName>
</protein>
<evidence type="ECO:0000313" key="2">
    <source>
        <dbReference type="Proteomes" id="UP000292039"/>
    </source>
</evidence>
<dbReference type="Proteomes" id="UP000292039">
    <property type="component" value="Unassembled WGS sequence"/>
</dbReference>
<dbReference type="Gene3D" id="1.10.1510.10">
    <property type="entry name" value="Uncharacterised protein YqeY/AIM41 PF09424, N-terminal domain"/>
    <property type="match status" value="1"/>
</dbReference>
<organism evidence="1 2">
    <name type="scientific">Kerstersia gyiorum</name>
    <dbReference type="NCBI Taxonomy" id="206506"/>
    <lineage>
        <taxon>Bacteria</taxon>
        <taxon>Pseudomonadati</taxon>
        <taxon>Pseudomonadota</taxon>
        <taxon>Betaproteobacteria</taxon>
        <taxon>Burkholderiales</taxon>
        <taxon>Alcaligenaceae</taxon>
        <taxon>Kerstersia</taxon>
    </lineage>
</organism>
<dbReference type="PANTHER" id="PTHR28055">
    <property type="entry name" value="ALTERED INHERITANCE OF MITOCHONDRIA PROTEIN 41, MITOCHONDRIAL"/>
    <property type="match status" value="1"/>
</dbReference>
<sequence length="194" mass="20617">MVRNKHIPVPSNDIAAPGCRSTAGASSMMLAVINTDTTKIIMSASLKARIMDEIKAAMRAKDSARLGTLRFLQAAIKQVEIDTREELDDAAIQRIVEKQVKQRRESITAFAQAGRTETAAQEEAELVILQEFLPQQADAAEIEAAVDAAVKEALAQGASGPAAMGKIMGTLKAKLAGRADMSQLSALVKSKLAS</sequence>
<dbReference type="InterPro" id="IPR019004">
    <property type="entry name" value="YqeY/Aim41"/>
</dbReference>